<evidence type="ECO:0000259" key="12">
    <source>
        <dbReference type="PROSITE" id="PS51186"/>
    </source>
</evidence>
<dbReference type="PANTHER" id="PTHR20531:SF1">
    <property type="entry name" value="N-ALPHA-ACETYLTRANSFERASE 40"/>
    <property type="match status" value="1"/>
</dbReference>
<comment type="subcellular location">
    <subcellularLocation>
        <location evidence="2">Cytoplasm</location>
    </subcellularLocation>
    <subcellularLocation>
        <location evidence="1">Nucleus</location>
    </subcellularLocation>
</comment>
<dbReference type="InterPro" id="IPR016181">
    <property type="entry name" value="Acyl_CoA_acyltransferase"/>
</dbReference>
<gene>
    <name evidence="13" type="ORF">XA68_15074</name>
</gene>
<evidence type="ECO:0000256" key="6">
    <source>
        <dbReference type="ARBA" id="ARBA00022490"/>
    </source>
</evidence>
<dbReference type="GO" id="GO:0010485">
    <property type="term" value="F:histone H4 acetyltransferase activity"/>
    <property type="evidence" value="ECO:0007669"/>
    <property type="project" value="InterPro"/>
</dbReference>
<dbReference type="PANTHER" id="PTHR20531">
    <property type="entry name" value="N-ALPHA-ACETYLTRANSFERASE 40"/>
    <property type="match status" value="1"/>
</dbReference>
<evidence type="ECO:0000256" key="8">
    <source>
        <dbReference type="ARBA" id="ARBA00023242"/>
    </source>
</evidence>
<evidence type="ECO:0000256" key="11">
    <source>
        <dbReference type="ARBA" id="ARBA00049524"/>
    </source>
</evidence>
<proteinExistence type="inferred from homology"/>
<dbReference type="OrthoDB" id="424551at2759"/>
<dbReference type="CDD" id="cd04301">
    <property type="entry name" value="NAT_SF"/>
    <property type="match status" value="1"/>
</dbReference>
<feature type="domain" description="N-acetyltransferase" evidence="12">
    <location>
        <begin position="54"/>
        <end position="214"/>
    </location>
</feature>
<evidence type="ECO:0000256" key="5">
    <source>
        <dbReference type="ARBA" id="ARBA00015043"/>
    </source>
</evidence>
<accession>A0A2A9PMJ4</accession>
<dbReference type="GO" id="GO:0043998">
    <property type="term" value="F:histone H2A acetyltransferase activity"/>
    <property type="evidence" value="ECO:0007669"/>
    <property type="project" value="InterPro"/>
</dbReference>
<dbReference type="AlphaFoldDB" id="A0A2A9PMJ4"/>
<dbReference type="EC" id="2.3.1.257" evidence="4"/>
<name>A0A2A9PMJ4_OPHUN</name>
<evidence type="ECO:0000256" key="9">
    <source>
        <dbReference type="ARBA" id="ARBA00023315"/>
    </source>
</evidence>
<evidence type="ECO:0000256" key="7">
    <source>
        <dbReference type="ARBA" id="ARBA00022679"/>
    </source>
</evidence>
<keyword evidence="14" id="KW-1185">Reference proteome</keyword>
<dbReference type="STRING" id="268505.A0A2A9PMJ4"/>
<dbReference type="InterPro" id="IPR039949">
    <property type="entry name" value="NAA40"/>
</dbReference>
<evidence type="ECO:0000256" key="4">
    <source>
        <dbReference type="ARBA" id="ARBA00012950"/>
    </source>
</evidence>
<dbReference type="Proteomes" id="UP000037136">
    <property type="component" value="Unassembled WGS sequence"/>
</dbReference>
<keyword evidence="8" id="KW-0539">Nucleus</keyword>
<reference evidence="13 14" key="1">
    <citation type="journal article" date="2015" name="BMC Genomics">
        <title>Gene expression during zombie ant biting behavior reflects the complexity underlying fungal parasitic behavioral manipulation.</title>
        <authorList>
            <person name="de Bekker C."/>
            <person name="Ohm R.A."/>
            <person name="Loreto R.G."/>
            <person name="Sebastian A."/>
            <person name="Albert I."/>
            <person name="Merrow M."/>
            <person name="Brachmann A."/>
            <person name="Hughes D.P."/>
        </authorList>
    </citation>
    <scope>NUCLEOTIDE SEQUENCE [LARGE SCALE GENOMIC DNA]</scope>
    <source>
        <strain evidence="13 14">SC16a</strain>
    </source>
</reference>
<dbReference type="Pfam" id="PF00583">
    <property type="entry name" value="Acetyltransf_1"/>
    <property type="match status" value="1"/>
</dbReference>
<evidence type="ECO:0000256" key="3">
    <source>
        <dbReference type="ARBA" id="ARBA00008870"/>
    </source>
</evidence>
<protein>
    <recommendedName>
        <fullName evidence="5">N-alpha-acetyltransferase 40</fullName>
        <ecNumber evidence="4">2.3.1.257</ecNumber>
    </recommendedName>
</protein>
<dbReference type="InterPro" id="IPR000182">
    <property type="entry name" value="GNAT_dom"/>
</dbReference>
<dbReference type="EMBL" id="LAZP02000041">
    <property type="protein sequence ID" value="PFH62113.1"/>
    <property type="molecule type" value="Genomic_DNA"/>
</dbReference>
<evidence type="ECO:0000313" key="14">
    <source>
        <dbReference type="Proteomes" id="UP000037136"/>
    </source>
</evidence>
<comment type="catalytic activity">
    <reaction evidence="11">
        <text>N-terminal L-seryl-[histone H4] + acetyl-CoA = N-terminal N(alpha)-acetyl-L-seryl-[histone H4] + CoA + H(+)</text>
        <dbReference type="Rhea" id="RHEA:50596"/>
        <dbReference type="Rhea" id="RHEA-COMP:12740"/>
        <dbReference type="Rhea" id="RHEA-COMP:12743"/>
        <dbReference type="ChEBI" id="CHEBI:15378"/>
        <dbReference type="ChEBI" id="CHEBI:57287"/>
        <dbReference type="ChEBI" id="CHEBI:57288"/>
        <dbReference type="ChEBI" id="CHEBI:64738"/>
        <dbReference type="ChEBI" id="CHEBI:83690"/>
        <dbReference type="EC" id="2.3.1.257"/>
    </reaction>
</comment>
<comment type="catalytic activity">
    <reaction evidence="10">
        <text>N-terminal L-seryl-[histone H2A] + acetyl-CoA = N-terminal N(alpha)-acetyl-L-seryl-[histone H2A] + CoA + H(+)</text>
        <dbReference type="Rhea" id="RHEA:50600"/>
        <dbReference type="Rhea" id="RHEA-COMP:12742"/>
        <dbReference type="Rhea" id="RHEA-COMP:12744"/>
        <dbReference type="ChEBI" id="CHEBI:15378"/>
        <dbReference type="ChEBI" id="CHEBI:57287"/>
        <dbReference type="ChEBI" id="CHEBI:57288"/>
        <dbReference type="ChEBI" id="CHEBI:64738"/>
        <dbReference type="ChEBI" id="CHEBI:83690"/>
        <dbReference type="EC" id="2.3.1.257"/>
    </reaction>
</comment>
<evidence type="ECO:0000313" key="13">
    <source>
        <dbReference type="EMBL" id="PFH62113.1"/>
    </source>
</evidence>
<dbReference type="GO" id="GO:0005737">
    <property type="term" value="C:cytoplasm"/>
    <property type="evidence" value="ECO:0007669"/>
    <property type="project" value="UniProtKB-SubCell"/>
</dbReference>
<evidence type="ECO:0000256" key="1">
    <source>
        <dbReference type="ARBA" id="ARBA00004123"/>
    </source>
</evidence>
<reference evidence="13 14" key="2">
    <citation type="journal article" date="2017" name="Sci. Rep.">
        <title>Ant-infecting Ophiocordyceps genomes reveal a high diversity of potential behavioral manipulation genes and a possible major role for enterotoxins.</title>
        <authorList>
            <person name="de Bekker C."/>
            <person name="Ohm R.A."/>
            <person name="Evans H.C."/>
            <person name="Brachmann A."/>
            <person name="Hughes D.P."/>
        </authorList>
    </citation>
    <scope>NUCLEOTIDE SEQUENCE [LARGE SCALE GENOMIC DNA]</scope>
    <source>
        <strain evidence="13 14">SC16a</strain>
    </source>
</reference>
<comment type="caution">
    <text evidence="13">The sequence shown here is derived from an EMBL/GenBank/DDBJ whole genome shotgun (WGS) entry which is preliminary data.</text>
</comment>
<dbReference type="SUPFAM" id="SSF55729">
    <property type="entry name" value="Acyl-CoA N-acyltransferases (Nat)"/>
    <property type="match status" value="1"/>
</dbReference>
<dbReference type="Gene3D" id="3.40.630.30">
    <property type="match status" value="1"/>
</dbReference>
<dbReference type="GO" id="GO:0005634">
    <property type="term" value="C:nucleus"/>
    <property type="evidence" value="ECO:0007669"/>
    <property type="project" value="UniProtKB-SubCell"/>
</dbReference>
<dbReference type="GO" id="GO:1990189">
    <property type="term" value="F:protein N-terminal-serine acetyltransferase activity"/>
    <property type="evidence" value="ECO:0007669"/>
    <property type="project" value="UniProtKB-EC"/>
</dbReference>
<evidence type="ECO:0000256" key="10">
    <source>
        <dbReference type="ARBA" id="ARBA00047821"/>
    </source>
</evidence>
<comment type="similarity">
    <text evidence="3">Belongs to the acetyltransferase family. NAA40 subfamily.</text>
</comment>
<keyword evidence="9" id="KW-0012">Acyltransferase</keyword>
<sequence>MMALTSTQEATKALETAKLATDEEFLQRYVQPRPDSWPSWTHPRSGAQYRLRLVGTAALRATELEACLRLVCETSGDAYRASATGWRPVAKRREMTTSGMRYLLVEDEQGRLMGFVSLLPTWEGGRPVVYCYEIHLDAALRGTGLGTLLMGYVAAAAERIERVEKVMLTCFTSNKRGLDFYTRLGYAPDASSPQERTLRGGRVVVPDYVILSRPTANNLVRTRLLKDDDDDDDDDGP</sequence>
<keyword evidence="6" id="KW-0963">Cytoplasm</keyword>
<evidence type="ECO:0000256" key="2">
    <source>
        <dbReference type="ARBA" id="ARBA00004496"/>
    </source>
</evidence>
<organism evidence="13 14">
    <name type="scientific">Ophiocordyceps unilateralis</name>
    <name type="common">Zombie-ant fungus</name>
    <name type="synonym">Torrubia unilateralis</name>
    <dbReference type="NCBI Taxonomy" id="268505"/>
    <lineage>
        <taxon>Eukaryota</taxon>
        <taxon>Fungi</taxon>
        <taxon>Dikarya</taxon>
        <taxon>Ascomycota</taxon>
        <taxon>Pezizomycotina</taxon>
        <taxon>Sordariomycetes</taxon>
        <taxon>Hypocreomycetidae</taxon>
        <taxon>Hypocreales</taxon>
        <taxon>Ophiocordycipitaceae</taxon>
        <taxon>Ophiocordyceps</taxon>
    </lineage>
</organism>
<keyword evidence="7" id="KW-0808">Transferase</keyword>
<dbReference type="PROSITE" id="PS51186">
    <property type="entry name" value="GNAT"/>
    <property type="match status" value="1"/>
</dbReference>